<name>A0A1G2MXX6_9BACT</name>
<accession>A0A1G2MXX6</accession>
<dbReference type="InterPro" id="IPR015947">
    <property type="entry name" value="PUA-like_sf"/>
</dbReference>
<dbReference type="Proteomes" id="UP000178089">
    <property type="component" value="Unassembled WGS sequence"/>
</dbReference>
<evidence type="ECO:0000259" key="1">
    <source>
        <dbReference type="Pfam" id="PF12961"/>
    </source>
</evidence>
<dbReference type="EMBL" id="MHRT01000010">
    <property type="protein sequence ID" value="OHA28694.1"/>
    <property type="molecule type" value="Genomic_DNA"/>
</dbReference>
<comment type="caution">
    <text evidence="2">The sequence shown here is derived from an EMBL/GenBank/DDBJ whole genome shotgun (WGS) entry which is preliminary data.</text>
</comment>
<organism evidence="2 3">
    <name type="scientific">Candidatus Taylorbacteria bacterium RIFCSPHIGHO2_12_FULL_45_16</name>
    <dbReference type="NCBI Taxonomy" id="1802315"/>
    <lineage>
        <taxon>Bacteria</taxon>
        <taxon>Candidatus Tayloriibacteriota</taxon>
    </lineage>
</organism>
<dbReference type="AlphaFoldDB" id="A0A1G2MXX6"/>
<feature type="domain" description="DUF3850" evidence="1">
    <location>
        <begin position="7"/>
        <end position="64"/>
    </location>
</feature>
<evidence type="ECO:0000313" key="3">
    <source>
        <dbReference type="Proteomes" id="UP000178089"/>
    </source>
</evidence>
<sequence length="90" mass="10853">MKKVEKKVWPEYFQQIVDNKKTFELRLNDFEIEEGDTLVLKEWDPKTKSYTGREIEKEVGYVGKWKIEELEKFWPKKDIDSKGIQVISLK</sequence>
<dbReference type="InterPro" id="IPR039440">
    <property type="entry name" value="DUF3850"/>
</dbReference>
<gene>
    <name evidence="2" type="ORF">A3F51_02875</name>
</gene>
<evidence type="ECO:0000313" key="2">
    <source>
        <dbReference type="EMBL" id="OHA28694.1"/>
    </source>
</evidence>
<dbReference type="Gene3D" id="2.30.130.30">
    <property type="entry name" value="Hypothetical protein"/>
    <property type="match status" value="1"/>
</dbReference>
<dbReference type="Pfam" id="PF12961">
    <property type="entry name" value="DUF3850"/>
    <property type="match status" value="1"/>
</dbReference>
<protein>
    <recommendedName>
        <fullName evidence="1">DUF3850 domain-containing protein</fullName>
    </recommendedName>
</protein>
<reference evidence="2 3" key="1">
    <citation type="journal article" date="2016" name="Nat. Commun.">
        <title>Thousands of microbial genomes shed light on interconnected biogeochemical processes in an aquifer system.</title>
        <authorList>
            <person name="Anantharaman K."/>
            <person name="Brown C.T."/>
            <person name="Hug L.A."/>
            <person name="Sharon I."/>
            <person name="Castelle C.J."/>
            <person name="Probst A.J."/>
            <person name="Thomas B.C."/>
            <person name="Singh A."/>
            <person name="Wilkins M.J."/>
            <person name="Karaoz U."/>
            <person name="Brodie E.L."/>
            <person name="Williams K.H."/>
            <person name="Hubbard S.S."/>
            <person name="Banfield J.F."/>
        </authorList>
    </citation>
    <scope>NUCLEOTIDE SEQUENCE [LARGE SCALE GENOMIC DNA]</scope>
</reference>
<dbReference type="STRING" id="1802315.A3F51_02875"/>
<dbReference type="SUPFAM" id="SSF88697">
    <property type="entry name" value="PUA domain-like"/>
    <property type="match status" value="1"/>
</dbReference>
<proteinExistence type="predicted"/>